<proteinExistence type="predicted"/>
<gene>
    <name evidence="2" type="ORF">HPT29_014905</name>
</gene>
<name>A0ABY5RKQ4_9HYPH</name>
<feature type="domain" description="Phasin" evidence="1">
    <location>
        <begin position="28"/>
        <end position="107"/>
    </location>
</feature>
<evidence type="ECO:0000313" key="2">
    <source>
        <dbReference type="EMBL" id="UVF17815.1"/>
    </source>
</evidence>
<dbReference type="RefSeq" id="WP_173946816.1">
    <property type="nucleotide sequence ID" value="NZ_CP102845.1"/>
</dbReference>
<dbReference type="Pfam" id="PF09361">
    <property type="entry name" value="Phasin_2"/>
    <property type="match status" value="1"/>
</dbReference>
<dbReference type="Proteomes" id="UP001017257">
    <property type="component" value="Chromosome"/>
</dbReference>
<protein>
    <submittedName>
        <fullName evidence="2">Phasin family protein</fullName>
    </submittedName>
</protein>
<sequence>MAIMPKMSATSEMRRGTDALVMAGDGGQALAKSAETWIAVATECHREMIEFVSMRLGKDGEAARDMLGCRNPADATAIQTRWVEETLRDYGSEMTRLMALCTRAMNDGGRSGR</sequence>
<dbReference type="EMBL" id="CP102845">
    <property type="protein sequence ID" value="UVF17815.1"/>
    <property type="molecule type" value="Genomic_DNA"/>
</dbReference>
<keyword evidence="3" id="KW-1185">Reference proteome</keyword>
<organism evidence="2 3">
    <name type="scientific">Microvirga terrae</name>
    <dbReference type="NCBI Taxonomy" id="2740529"/>
    <lineage>
        <taxon>Bacteria</taxon>
        <taxon>Pseudomonadati</taxon>
        <taxon>Pseudomonadota</taxon>
        <taxon>Alphaproteobacteria</taxon>
        <taxon>Hyphomicrobiales</taxon>
        <taxon>Methylobacteriaceae</taxon>
        <taxon>Microvirga</taxon>
    </lineage>
</organism>
<dbReference type="InterPro" id="IPR018968">
    <property type="entry name" value="Phasin"/>
</dbReference>
<evidence type="ECO:0000259" key="1">
    <source>
        <dbReference type="Pfam" id="PF09361"/>
    </source>
</evidence>
<reference evidence="2" key="1">
    <citation type="submission" date="2022-08" db="EMBL/GenBank/DDBJ databases">
        <title>Microvirga terrae sp. nov., isolated from soil.</title>
        <authorList>
            <person name="Kim K.H."/>
            <person name="Seo Y.L."/>
            <person name="Kim J.M."/>
            <person name="Lee J.K."/>
            <person name="Han D.M."/>
            <person name="Jeon C.O."/>
        </authorList>
    </citation>
    <scope>NUCLEOTIDE SEQUENCE</scope>
    <source>
        <strain evidence="2">R24</strain>
    </source>
</reference>
<accession>A0ABY5RKQ4</accession>
<evidence type="ECO:0000313" key="3">
    <source>
        <dbReference type="Proteomes" id="UP001017257"/>
    </source>
</evidence>